<dbReference type="Pfam" id="PF01399">
    <property type="entry name" value="PCI"/>
    <property type="match status" value="1"/>
</dbReference>
<keyword evidence="2" id="KW-0736">Signalosome</keyword>
<dbReference type="SMART" id="SM00088">
    <property type="entry name" value="PINT"/>
    <property type="match status" value="1"/>
</dbReference>
<accession>A0A9P4I6S8</accession>
<feature type="compositionally biased region" description="Acidic residues" evidence="3">
    <location>
        <begin position="259"/>
        <end position="270"/>
    </location>
</feature>
<feature type="compositionally biased region" description="Basic and acidic residues" evidence="3">
    <location>
        <begin position="208"/>
        <end position="235"/>
    </location>
</feature>
<dbReference type="Proteomes" id="UP000799772">
    <property type="component" value="Unassembled WGS sequence"/>
</dbReference>
<evidence type="ECO:0000256" key="2">
    <source>
        <dbReference type="ARBA" id="ARBA00022790"/>
    </source>
</evidence>
<reference evidence="5" key="1">
    <citation type="journal article" date="2020" name="Stud. Mycol.">
        <title>101 Dothideomycetes genomes: a test case for predicting lifestyles and emergence of pathogens.</title>
        <authorList>
            <person name="Haridas S."/>
            <person name="Albert R."/>
            <person name="Binder M."/>
            <person name="Bloem J."/>
            <person name="Labutti K."/>
            <person name="Salamov A."/>
            <person name="Andreopoulos B."/>
            <person name="Baker S."/>
            <person name="Barry K."/>
            <person name="Bills G."/>
            <person name="Bluhm B."/>
            <person name="Cannon C."/>
            <person name="Castanera R."/>
            <person name="Culley D."/>
            <person name="Daum C."/>
            <person name="Ezra D."/>
            <person name="Gonzalez J."/>
            <person name="Henrissat B."/>
            <person name="Kuo A."/>
            <person name="Liang C."/>
            <person name="Lipzen A."/>
            <person name="Lutzoni F."/>
            <person name="Magnuson J."/>
            <person name="Mondo S."/>
            <person name="Nolan M."/>
            <person name="Ohm R."/>
            <person name="Pangilinan J."/>
            <person name="Park H.-J."/>
            <person name="Ramirez L."/>
            <person name="Alfaro M."/>
            <person name="Sun H."/>
            <person name="Tritt A."/>
            <person name="Yoshinaga Y."/>
            <person name="Zwiers L.-H."/>
            <person name="Turgeon B."/>
            <person name="Goodwin S."/>
            <person name="Spatafora J."/>
            <person name="Crous P."/>
            <person name="Grigoriev I."/>
        </authorList>
    </citation>
    <scope>NUCLEOTIDE SEQUENCE</scope>
    <source>
        <strain evidence="5">CBS 133067</strain>
    </source>
</reference>
<dbReference type="Pfam" id="PF22061">
    <property type="entry name" value="CSN7_HB_subdom"/>
    <property type="match status" value="1"/>
</dbReference>
<comment type="similarity">
    <text evidence="1">Belongs to the CSN7/EIF3M family. CSN7 subfamily.</text>
</comment>
<dbReference type="PROSITE" id="PS50250">
    <property type="entry name" value="PCI"/>
    <property type="match status" value="1"/>
</dbReference>
<dbReference type="EMBL" id="ML978138">
    <property type="protein sequence ID" value="KAF2093484.1"/>
    <property type="molecule type" value="Genomic_DNA"/>
</dbReference>
<dbReference type="PANTHER" id="PTHR15350">
    <property type="entry name" value="COP9 SIGNALOSOME COMPLEX SUBUNIT 7/DENDRITIC CELL PROTEIN GA17"/>
    <property type="match status" value="1"/>
</dbReference>
<feature type="region of interest" description="Disordered" evidence="3">
    <location>
        <begin position="208"/>
        <end position="270"/>
    </location>
</feature>
<dbReference type="AlphaFoldDB" id="A0A9P4I6S8"/>
<comment type="caution">
    <text evidence="5">The sequence shown here is derived from an EMBL/GenBank/DDBJ whole genome shotgun (WGS) entry which is preliminary data.</text>
</comment>
<dbReference type="OrthoDB" id="10265275at2759"/>
<organism evidence="5 6">
    <name type="scientific">Rhizodiscina lignyota</name>
    <dbReference type="NCBI Taxonomy" id="1504668"/>
    <lineage>
        <taxon>Eukaryota</taxon>
        <taxon>Fungi</taxon>
        <taxon>Dikarya</taxon>
        <taxon>Ascomycota</taxon>
        <taxon>Pezizomycotina</taxon>
        <taxon>Dothideomycetes</taxon>
        <taxon>Pleosporomycetidae</taxon>
        <taxon>Aulographales</taxon>
        <taxon>Rhizodiscinaceae</taxon>
        <taxon>Rhizodiscina</taxon>
    </lineage>
</organism>
<feature type="non-terminal residue" evidence="5">
    <location>
        <position position="270"/>
    </location>
</feature>
<proteinExistence type="inferred from homology"/>
<evidence type="ECO:0000256" key="1">
    <source>
        <dbReference type="ARBA" id="ARBA00008482"/>
    </source>
</evidence>
<evidence type="ECO:0000259" key="4">
    <source>
        <dbReference type="PROSITE" id="PS50250"/>
    </source>
</evidence>
<keyword evidence="6" id="KW-1185">Reference proteome</keyword>
<dbReference type="InterPro" id="IPR000717">
    <property type="entry name" value="PCI_dom"/>
</dbReference>
<dbReference type="GO" id="GO:0008180">
    <property type="term" value="C:COP9 signalosome"/>
    <property type="evidence" value="ECO:0007669"/>
    <property type="project" value="UniProtKB-KW"/>
</dbReference>
<evidence type="ECO:0000256" key="3">
    <source>
        <dbReference type="SAM" id="MobiDB-lite"/>
    </source>
</evidence>
<gene>
    <name evidence="5" type="ORF">NA57DRAFT_26511</name>
</gene>
<sequence>MEQTRALNALEPFVVLSKSATSPRAASDLITQATSAPNTYVFAELLQTPNIQALRDAPEHAKYLKLLEIFSWGTWADYQANAQSLPELSAQQQQKLRLLTLLTLAASNSPTSSTLTYQHLTSALSLSSTRELESLLTTAIYSSLITATLDPSHGVAIISSVSPLRDLSPGSVPSLLNQLAMWSERCESALTDLDAKIAEVKSAAKLREQRKLRAKDAADKEREKLEEEAKDDDKKGKKRSLRSRVTEWGFGDSGGNDMDAMDLDDGGSAG</sequence>
<evidence type="ECO:0000313" key="5">
    <source>
        <dbReference type="EMBL" id="KAF2093484.1"/>
    </source>
</evidence>
<evidence type="ECO:0000313" key="6">
    <source>
        <dbReference type="Proteomes" id="UP000799772"/>
    </source>
</evidence>
<protein>
    <submittedName>
        <fullName evidence="5">PCI-domain-containing protein</fullName>
    </submittedName>
</protein>
<name>A0A9P4I6S8_9PEZI</name>
<dbReference type="PANTHER" id="PTHR15350:SF5">
    <property type="entry name" value="COP9 SIGNALOSOME COMPLEX SUBUNIT 7"/>
    <property type="match status" value="1"/>
</dbReference>
<feature type="domain" description="PCI" evidence="4">
    <location>
        <begin position="2"/>
        <end position="163"/>
    </location>
</feature>
<dbReference type="InterPro" id="IPR045237">
    <property type="entry name" value="COPS7/eIF3m"/>
</dbReference>